<evidence type="ECO:0000313" key="2">
    <source>
        <dbReference type="EMBL" id="EQL04151.1"/>
    </source>
</evidence>
<organism evidence="2 3">
    <name type="scientific">Ophiocordyceps sinensis (strain Co18 / CGMCC 3.14243)</name>
    <name type="common">Yarsagumba caterpillar fungus</name>
    <name type="synonym">Hirsutella sinensis</name>
    <dbReference type="NCBI Taxonomy" id="911162"/>
    <lineage>
        <taxon>Eukaryota</taxon>
        <taxon>Fungi</taxon>
        <taxon>Dikarya</taxon>
        <taxon>Ascomycota</taxon>
        <taxon>Pezizomycotina</taxon>
        <taxon>Sordariomycetes</taxon>
        <taxon>Hypocreomycetidae</taxon>
        <taxon>Hypocreales</taxon>
        <taxon>Ophiocordycipitaceae</taxon>
        <taxon>Ophiocordyceps</taxon>
    </lineage>
</organism>
<dbReference type="EMBL" id="KE652176">
    <property type="protein sequence ID" value="EQL04151.1"/>
    <property type="molecule type" value="Genomic_DNA"/>
</dbReference>
<reference evidence="2 3" key="1">
    <citation type="journal article" date="2013" name="Chin. Sci. Bull.">
        <title>Genome survey uncovers the secrets of sex and lifestyle in caterpillar fungus.</title>
        <authorList>
            <person name="Hu X."/>
            <person name="Zhang Y."/>
            <person name="Xiao G."/>
            <person name="Zheng P."/>
            <person name="Xia Y."/>
            <person name="Zhang X."/>
            <person name="St Leger R.J."/>
            <person name="Liu X."/>
            <person name="Wang C."/>
        </authorList>
    </citation>
    <scope>NUCLEOTIDE SEQUENCE [LARGE SCALE GENOMIC DNA]</scope>
    <source>
        <strain evidence="3">Co18 / CGMCC 3.14243</strain>
        <tissue evidence="2">Fruit-body</tissue>
    </source>
</reference>
<dbReference type="eggNOG" id="ENOG502QRM9">
    <property type="taxonomic scope" value="Eukaryota"/>
</dbReference>
<protein>
    <submittedName>
        <fullName evidence="2">Uncharacterized protein</fullName>
    </submittedName>
</protein>
<dbReference type="OrthoDB" id="2414723at2759"/>
<dbReference type="AlphaFoldDB" id="T5AP18"/>
<accession>T5AP18</accession>
<dbReference type="HOGENOM" id="CLU_2360282_0_0_1"/>
<evidence type="ECO:0000256" key="1">
    <source>
        <dbReference type="SAM" id="MobiDB-lite"/>
    </source>
</evidence>
<feature type="region of interest" description="Disordered" evidence="1">
    <location>
        <begin position="1"/>
        <end position="32"/>
    </location>
</feature>
<dbReference type="Proteomes" id="UP000019374">
    <property type="component" value="Unassembled WGS sequence"/>
</dbReference>
<sequence length="96" mass="9791">MASASPSEAPSDGHGSIPIAAGAAMRPPPPLDRAMAKVPDILPHARVFPIQIGSELFKLSGASICSDGETAPLVQMVQMVPMLVQMLVPLGPAGPP</sequence>
<name>T5AP18_OPHSC</name>
<evidence type="ECO:0000313" key="3">
    <source>
        <dbReference type="Proteomes" id="UP000019374"/>
    </source>
</evidence>
<gene>
    <name evidence="2" type="ORF">OCS_00110</name>
</gene>
<proteinExistence type="predicted"/>